<dbReference type="PANTHER" id="PTHR36565:SF1">
    <property type="entry name" value="UPF0332 PROTEIN TM_1000"/>
    <property type="match status" value="1"/>
</dbReference>
<accession>A0A975BE51</accession>
<name>A0A975BE51_9BACT</name>
<dbReference type="KEGG" id="dli:dnl_61470"/>
<dbReference type="Pfam" id="PF05168">
    <property type="entry name" value="HEPN"/>
    <property type="match status" value="1"/>
</dbReference>
<reference evidence="3" key="1">
    <citation type="journal article" date="2021" name="Microb. Physiol.">
        <title>Proteogenomic Insights into the Physiology of Marine, Sulfate-Reducing, Filamentous Desulfonema limicola and Desulfonema magnum.</title>
        <authorList>
            <person name="Schnaars V."/>
            <person name="Wohlbrand L."/>
            <person name="Scheve S."/>
            <person name="Hinrichs C."/>
            <person name="Reinhardt R."/>
            <person name="Rabus R."/>
        </authorList>
    </citation>
    <scope>NUCLEOTIDE SEQUENCE</scope>
    <source>
        <strain evidence="3">5ac10</strain>
    </source>
</reference>
<comment type="similarity">
    <text evidence="1">Belongs to the UPF0332 family.</text>
</comment>
<dbReference type="AlphaFoldDB" id="A0A975BE51"/>
<dbReference type="InterPro" id="IPR007842">
    <property type="entry name" value="HEPN_dom"/>
</dbReference>
<evidence type="ECO:0000313" key="3">
    <source>
        <dbReference type="EMBL" id="QTA83732.1"/>
    </source>
</evidence>
<evidence type="ECO:0000259" key="2">
    <source>
        <dbReference type="Pfam" id="PF05168"/>
    </source>
</evidence>
<evidence type="ECO:0000313" key="4">
    <source>
        <dbReference type="Proteomes" id="UP000663720"/>
    </source>
</evidence>
<dbReference type="Proteomes" id="UP000663720">
    <property type="component" value="Chromosome"/>
</dbReference>
<dbReference type="PANTHER" id="PTHR36565">
    <property type="entry name" value="UPF0332 PROTEIN TM_1000"/>
    <property type="match status" value="1"/>
</dbReference>
<dbReference type="RefSeq" id="WP_207689534.1">
    <property type="nucleotide sequence ID" value="NZ_CP061799.1"/>
</dbReference>
<evidence type="ECO:0000256" key="1">
    <source>
        <dbReference type="ARBA" id="ARBA00038248"/>
    </source>
</evidence>
<gene>
    <name evidence="3" type="ORF">dnl_61470</name>
</gene>
<proteinExistence type="inferred from homology"/>
<protein>
    <submittedName>
        <fullName evidence="3">HEPN domain-containing protein</fullName>
    </submittedName>
</protein>
<dbReference type="EMBL" id="CP061799">
    <property type="protein sequence ID" value="QTA83732.1"/>
    <property type="molecule type" value="Genomic_DNA"/>
</dbReference>
<dbReference type="InterPro" id="IPR052226">
    <property type="entry name" value="UPF0332_toxin"/>
</dbReference>
<sequence length="124" mass="13845">MKTGFLSKAKANIEAAQICFENGFYDACANRAYYAALQAAISALADKGFNRSKADHKQIQADFSEKLIKRKKVYPAKLKSYLMDMQGVRNQADYTDEGISKNLANQQISKAAQMIGLIEKELKK</sequence>
<keyword evidence="4" id="KW-1185">Reference proteome</keyword>
<dbReference type="Gene3D" id="1.20.120.330">
    <property type="entry name" value="Nucleotidyltransferases domain 2"/>
    <property type="match status" value="1"/>
</dbReference>
<organism evidence="3 4">
    <name type="scientific">Desulfonema limicola</name>
    <dbReference type="NCBI Taxonomy" id="45656"/>
    <lineage>
        <taxon>Bacteria</taxon>
        <taxon>Pseudomonadati</taxon>
        <taxon>Thermodesulfobacteriota</taxon>
        <taxon>Desulfobacteria</taxon>
        <taxon>Desulfobacterales</taxon>
        <taxon>Desulfococcaceae</taxon>
        <taxon>Desulfonema</taxon>
    </lineage>
</organism>
<feature type="domain" description="HEPN" evidence="2">
    <location>
        <begin position="6"/>
        <end position="119"/>
    </location>
</feature>